<evidence type="ECO:0000313" key="4">
    <source>
        <dbReference type="Proteomes" id="UP001408356"/>
    </source>
</evidence>
<sequence>MSKSMITLGGPLFRRPDITHEEFSVAWRRHAQLVTPWFLHFGVKEYTQLHIYSSTSGQPVSLPASSSSDHIPPEILAQARKTLGQADALVIVRCVPNMTSTGGARPLGDGMLHSYFKKVIAIDERRFLHFESGATAVVPENGKPEFEVPQLDADVWKALVAESDDIIVEELVAIKDGEVVMERDQQWWDQWQALNTYADGDASRDTSA</sequence>
<comment type="caution">
    <text evidence="3">The sequence shown here is derived from an EMBL/GenBank/DDBJ whole genome shotgun (WGS) entry which is preliminary data.</text>
</comment>
<proteinExistence type="inferred from homology"/>
<organism evidence="3 4">
    <name type="scientific">Seiridium unicorne</name>
    <dbReference type="NCBI Taxonomy" id="138068"/>
    <lineage>
        <taxon>Eukaryota</taxon>
        <taxon>Fungi</taxon>
        <taxon>Dikarya</taxon>
        <taxon>Ascomycota</taxon>
        <taxon>Pezizomycotina</taxon>
        <taxon>Sordariomycetes</taxon>
        <taxon>Xylariomycetidae</taxon>
        <taxon>Amphisphaeriales</taxon>
        <taxon>Sporocadaceae</taxon>
        <taxon>Seiridium</taxon>
    </lineage>
</organism>
<gene>
    <name evidence="3" type="ORF">SUNI508_07107</name>
</gene>
<evidence type="ECO:0000259" key="2">
    <source>
        <dbReference type="Pfam" id="PF07110"/>
    </source>
</evidence>
<dbReference type="Pfam" id="PF07110">
    <property type="entry name" value="EthD"/>
    <property type="match status" value="1"/>
</dbReference>
<reference evidence="3 4" key="1">
    <citation type="journal article" date="2024" name="J. Plant Pathol.">
        <title>Sequence and assembly of the genome of Seiridium unicorne, isolate CBS 538.82, causal agent of cypress canker disease.</title>
        <authorList>
            <person name="Scali E."/>
            <person name="Rocca G.D."/>
            <person name="Danti R."/>
            <person name="Garbelotto M."/>
            <person name="Barberini S."/>
            <person name="Baroncelli R."/>
            <person name="Emiliani G."/>
        </authorList>
    </citation>
    <scope>NUCLEOTIDE SEQUENCE [LARGE SCALE GENOMIC DNA]</scope>
    <source>
        <strain evidence="3 4">BM-138-508</strain>
    </source>
</reference>
<evidence type="ECO:0000313" key="3">
    <source>
        <dbReference type="EMBL" id="KAK9419621.1"/>
    </source>
</evidence>
<dbReference type="Proteomes" id="UP001408356">
    <property type="component" value="Unassembled WGS sequence"/>
</dbReference>
<feature type="domain" description="EthD" evidence="2">
    <location>
        <begin position="15"/>
        <end position="54"/>
    </location>
</feature>
<comment type="similarity">
    <text evidence="1">Belongs to the tpcK family.</text>
</comment>
<keyword evidence="4" id="KW-1185">Reference proteome</keyword>
<evidence type="ECO:0000256" key="1">
    <source>
        <dbReference type="ARBA" id="ARBA00005986"/>
    </source>
</evidence>
<dbReference type="EMBL" id="JARVKF010000299">
    <property type="protein sequence ID" value="KAK9419621.1"/>
    <property type="molecule type" value="Genomic_DNA"/>
</dbReference>
<protein>
    <recommendedName>
        <fullName evidence="2">EthD domain-containing protein</fullName>
    </recommendedName>
</protein>
<dbReference type="InterPro" id="IPR009799">
    <property type="entry name" value="EthD_dom"/>
</dbReference>
<accession>A0ABR2UZA9</accession>
<name>A0ABR2UZA9_9PEZI</name>
<dbReference type="Gene3D" id="3.30.70.100">
    <property type="match status" value="1"/>
</dbReference>